<dbReference type="EMBL" id="ML178885">
    <property type="protein sequence ID" value="TFK95439.1"/>
    <property type="molecule type" value="Genomic_DNA"/>
</dbReference>
<proteinExistence type="predicted"/>
<evidence type="ECO:0000313" key="4">
    <source>
        <dbReference type="Proteomes" id="UP000305067"/>
    </source>
</evidence>
<dbReference type="PROSITE" id="PS51695">
    <property type="entry name" value="SEDOLISIN"/>
    <property type="match status" value="1"/>
</dbReference>
<keyword evidence="4" id="KW-1185">Reference proteome</keyword>
<dbReference type="GO" id="GO:0006508">
    <property type="term" value="P:proteolysis"/>
    <property type="evidence" value="ECO:0007669"/>
    <property type="project" value="InterPro"/>
</dbReference>
<dbReference type="PANTHER" id="PTHR14218:SF15">
    <property type="entry name" value="TRIPEPTIDYL-PEPTIDASE 1"/>
    <property type="match status" value="1"/>
</dbReference>
<dbReference type="OrthoDB" id="409122at2759"/>
<organism evidence="3 4">
    <name type="scientific">Pterulicium gracile</name>
    <dbReference type="NCBI Taxonomy" id="1884261"/>
    <lineage>
        <taxon>Eukaryota</taxon>
        <taxon>Fungi</taxon>
        <taxon>Dikarya</taxon>
        <taxon>Basidiomycota</taxon>
        <taxon>Agaricomycotina</taxon>
        <taxon>Agaricomycetes</taxon>
        <taxon>Agaricomycetidae</taxon>
        <taxon>Agaricales</taxon>
        <taxon>Pleurotineae</taxon>
        <taxon>Pterulaceae</taxon>
        <taxon>Pterulicium</taxon>
    </lineage>
</organism>
<accession>A0A5C3Q318</accession>
<dbReference type="InterPro" id="IPR036852">
    <property type="entry name" value="Peptidase_S8/S53_dom_sf"/>
</dbReference>
<reference evidence="3 4" key="1">
    <citation type="journal article" date="2019" name="Nat. Ecol. Evol.">
        <title>Megaphylogeny resolves global patterns of mushroom evolution.</title>
        <authorList>
            <person name="Varga T."/>
            <person name="Krizsan K."/>
            <person name="Foldi C."/>
            <person name="Dima B."/>
            <person name="Sanchez-Garcia M."/>
            <person name="Sanchez-Ramirez S."/>
            <person name="Szollosi G.J."/>
            <person name="Szarkandi J.G."/>
            <person name="Papp V."/>
            <person name="Albert L."/>
            <person name="Andreopoulos W."/>
            <person name="Angelini C."/>
            <person name="Antonin V."/>
            <person name="Barry K.W."/>
            <person name="Bougher N.L."/>
            <person name="Buchanan P."/>
            <person name="Buyck B."/>
            <person name="Bense V."/>
            <person name="Catcheside P."/>
            <person name="Chovatia M."/>
            <person name="Cooper J."/>
            <person name="Damon W."/>
            <person name="Desjardin D."/>
            <person name="Finy P."/>
            <person name="Geml J."/>
            <person name="Haridas S."/>
            <person name="Hughes K."/>
            <person name="Justo A."/>
            <person name="Karasinski D."/>
            <person name="Kautmanova I."/>
            <person name="Kiss B."/>
            <person name="Kocsube S."/>
            <person name="Kotiranta H."/>
            <person name="LaButti K.M."/>
            <person name="Lechner B.E."/>
            <person name="Liimatainen K."/>
            <person name="Lipzen A."/>
            <person name="Lukacs Z."/>
            <person name="Mihaltcheva S."/>
            <person name="Morgado L.N."/>
            <person name="Niskanen T."/>
            <person name="Noordeloos M.E."/>
            <person name="Ohm R.A."/>
            <person name="Ortiz-Santana B."/>
            <person name="Ovrebo C."/>
            <person name="Racz N."/>
            <person name="Riley R."/>
            <person name="Savchenko A."/>
            <person name="Shiryaev A."/>
            <person name="Soop K."/>
            <person name="Spirin V."/>
            <person name="Szebenyi C."/>
            <person name="Tomsovsky M."/>
            <person name="Tulloss R.E."/>
            <person name="Uehling J."/>
            <person name="Grigoriev I.V."/>
            <person name="Vagvolgyi C."/>
            <person name="Papp T."/>
            <person name="Martin F.M."/>
            <person name="Miettinen O."/>
            <person name="Hibbett D.S."/>
            <person name="Nagy L.G."/>
        </authorList>
    </citation>
    <scope>NUCLEOTIDE SEQUENCE [LARGE SCALE GENOMIC DNA]</scope>
    <source>
        <strain evidence="3 4">CBS 309.79</strain>
    </source>
</reference>
<dbReference type="GO" id="GO:0004252">
    <property type="term" value="F:serine-type endopeptidase activity"/>
    <property type="evidence" value="ECO:0007669"/>
    <property type="project" value="InterPro"/>
</dbReference>
<evidence type="ECO:0000256" key="1">
    <source>
        <dbReference type="PROSITE-ProRule" id="PRU01032"/>
    </source>
</evidence>
<dbReference type="InterPro" id="IPR030400">
    <property type="entry name" value="Sedolisin_dom"/>
</dbReference>
<dbReference type="GO" id="GO:0008240">
    <property type="term" value="F:tripeptidyl-peptidase activity"/>
    <property type="evidence" value="ECO:0007669"/>
    <property type="project" value="TreeGrafter"/>
</dbReference>
<protein>
    <submittedName>
        <fullName evidence="3">Peptidase S8/S53 domain-containing protein</fullName>
    </submittedName>
</protein>
<feature type="domain" description="Peptidase S53" evidence="2">
    <location>
        <begin position="1"/>
        <end position="225"/>
    </location>
</feature>
<evidence type="ECO:0000259" key="2">
    <source>
        <dbReference type="PROSITE" id="PS51695"/>
    </source>
</evidence>
<dbReference type="AlphaFoldDB" id="A0A5C3Q318"/>
<dbReference type="PANTHER" id="PTHR14218">
    <property type="entry name" value="PROTEASE S8 TRIPEPTIDYL PEPTIDASE I CLN2"/>
    <property type="match status" value="1"/>
</dbReference>
<dbReference type="Gene3D" id="3.40.50.200">
    <property type="entry name" value="Peptidase S8/S53 domain"/>
    <property type="match status" value="1"/>
</dbReference>
<comment type="caution">
    <text evidence="1">Lacks conserved residue(s) required for the propagation of feature annotation.</text>
</comment>
<sequence>MDTPPKVILQNFPHWLAETSFDPELARSLCESYGQLDARGVTMLSAIYTTGLVITITSVGGTSANICAESGPTEQAESWNTGGFSNIFARPEYQQQAVSAYLDTMEDGTYEGLFNRSGRAIPDVALHRMWARTKDASFGSGINDYAAAVLAGMVALLNDELLAAGKPPVGFLNPLLYELDAADGLRDFATGENEGCGFSATTGWDPSVRYQVSGLGAPIYTKLREALGL</sequence>
<evidence type="ECO:0000313" key="3">
    <source>
        <dbReference type="EMBL" id="TFK95439.1"/>
    </source>
</evidence>
<gene>
    <name evidence="3" type="ORF">BDV98DRAFT_598585</name>
</gene>
<dbReference type="STRING" id="1884261.A0A5C3Q318"/>
<dbReference type="SUPFAM" id="SSF52743">
    <property type="entry name" value="Subtilisin-like"/>
    <property type="match status" value="1"/>
</dbReference>
<dbReference type="Proteomes" id="UP000305067">
    <property type="component" value="Unassembled WGS sequence"/>
</dbReference>
<dbReference type="InterPro" id="IPR050819">
    <property type="entry name" value="Tripeptidyl-peptidase_I"/>
</dbReference>
<name>A0A5C3Q318_9AGAR</name>